<evidence type="ECO:0000256" key="13">
    <source>
        <dbReference type="PIRSR" id="PIRSR039102-1"/>
    </source>
</evidence>
<evidence type="ECO:0000313" key="18">
    <source>
        <dbReference type="Proteomes" id="UP000184447"/>
    </source>
</evidence>
<sequence>MQVGVIMGGDSMEREISFMTGNEVIKNLDKTKYEVVPIPINTRFQLIDQIRDLSFAFIALHGEFGEDGKIQAMLETMHVPYTGCGIFASALCMNKIMSKIIFKNCAIETPGWIHIKLDVYNSYEDKNLFMKDFNLDKKFFPLVVKPNKGGSSIGIFVVNTKEELLNSIDLSFKFDKDVIIEDFIHGEEITVSVLNGEVLPIIGIKPEASFFNYESKYSKNGVEEKIISLPKTLHNKVKTIAETIWKEFSLQVYARIDMIISGGEIYVLEINTLSGMTENSLIPKSAKAYGIPFNELLDKIIEYSLMIDRY</sequence>
<evidence type="ECO:0000256" key="11">
    <source>
        <dbReference type="ARBA" id="ARBA00023316"/>
    </source>
</evidence>
<dbReference type="RefSeq" id="WP_073340849.1">
    <property type="nucleotide sequence ID" value="NZ_FQXM01000042.1"/>
</dbReference>
<dbReference type="AlphaFoldDB" id="A0A1M5XZ95"/>
<dbReference type="InterPro" id="IPR011127">
    <property type="entry name" value="Dala_Dala_lig_N"/>
</dbReference>
<dbReference type="Gene3D" id="3.30.1490.20">
    <property type="entry name" value="ATP-grasp fold, A domain"/>
    <property type="match status" value="1"/>
</dbReference>
<evidence type="ECO:0000256" key="15">
    <source>
        <dbReference type="PROSITE-ProRule" id="PRU00409"/>
    </source>
</evidence>
<dbReference type="UniPathway" id="UPA00219"/>
<dbReference type="HAMAP" id="MF_00047">
    <property type="entry name" value="Dala_Dala_lig"/>
    <property type="match status" value="1"/>
</dbReference>
<dbReference type="Pfam" id="PF07478">
    <property type="entry name" value="Dala_Dala_lig_C"/>
    <property type="match status" value="1"/>
</dbReference>
<evidence type="ECO:0000256" key="14">
    <source>
        <dbReference type="PIRSR" id="PIRSR039102-3"/>
    </source>
</evidence>
<comment type="similarity">
    <text evidence="2 12">Belongs to the D-alanine--D-alanine ligase family.</text>
</comment>
<dbReference type="Pfam" id="PF01820">
    <property type="entry name" value="Dala_Dala_lig_N"/>
    <property type="match status" value="2"/>
</dbReference>
<dbReference type="STRING" id="1121316.SAMN02745207_04048"/>
<dbReference type="PANTHER" id="PTHR23132:SF23">
    <property type="entry name" value="D-ALANINE--D-ALANINE LIGASE B"/>
    <property type="match status" value="1"/>
</dbReference>
<dbReference type="SUPFAM" id="SSF56059">
    <property type="entry name" value="Glutathione synthetase ATP-binding domain-like"/>
    <property type="match status" value="1"/>
</dbReference>
<evidence type="ECO:0000256" key="1">
    <source>
        <dbReference type="ARBA" id="ARBA00004496"/>
    </source>
</evidence>
<keyword evidence="4 12" id="KW-0436">Ligase</keyword>
<reference evidence="17 18" key="1">
    <citation type="submission" date="2016-11" db="EMBL/GenBank/DDBJ databases">
        <authorList>
            <person name="Jaros S."/>
            <person name="Januszkiewicz K."/>
            <person name="Wedrychowicz H."/>
        </authorList>
    </citation>
    <scope>NUCLEOTIDE SEQUENCE [LARGE SCALE GENOMIC DNA]</scope>
    <source>
        <strain evidence="17 18">DSM 8605</strain>
    </source>
</reference>
<dbReference type="InterPro" id="IPR005905">
    <property type="entry name" value="D_ala_D_ala"/>
</dbReference>
<feature type="domain" description="ATP-grasp" evidence="16">
    <location>
        <begin position="99"/>
        <end position="302"/>
    </location>
</feature>
<gene>
    <name evidence="12" type="primary">ddl</name>
    <name evidence="17" type="ORF">SAMN02745207_04048</name>
</gene>
<dbReference type="InterPro" id="IPR011761">
    <property type="entry name" value="ATP-grasp"/>
</dbReference>
<feature type="active site" evidence="13">
    <location>
        <position position="151"/>
    </location>
</feature>
<dbReference type="GO" id="GO:0008716">
    <property type="term" value="F:D-alanine-D-alanine ligase activity"/>
    <property type="evidence" value="ECO:0007669"/>
    <property type="project" value="UniProtKB-UniRule"/>
</dbReference>
<dbReference type="NCBIfam" id="TIGR01205">
    <property type="entry name" value="D_ala_D_alaTIGR"/>
    <property type="match status" value="1"/>
</dbReference>
<dbReference type="PANTHER" id="PTHR23132">
    <property type="entry name" value="D-ALANINE--D-ALANINE LIGASE"/>
    <property type="match status" value="1"/>
</dbReference>
<keyword evidence="5 14" id="KW-0479">Metal-binding</keyword>
<evidence type="ECO:0000256" key="5">
    <source>
        <dbReference type="ARBA" id="ARBA00022723"/>
    </source>
</evidence>
<dbReference type="InterPro" id="IPR016185">
    <property type="entry name" value="PreATP-grasp_dom_sf"/>
</dbReference>
<dbReference type="NCBIfam" id="NF002378">
    <property type="entry name" value="PRK01372.1"/>
    <property type="match status" value="1"/>
</dbReference>
<dbReference type="GO" id="GO:0071555">
    <property type="term" value="P:cell wall organization"/>
    <property type="evidence" value="ECO:0007669"/>
    <property type="project" value="UniProtKB-KW"/>
</dbReference>
<evidence type="ECO:0000256" key="10">
    <source>
        <dbReference type="ARBA" id="ARBA00022984"/>
    </source>
</evidence>
<keyword evidence="8 14" id="KW-0460">Magnesium</keyword>
<dbReference type="PIRSF" id="PIRSF039102">
    <property type="entry name" value="Ddl/VanB"/>
    <property type="match status" value="1"/>
</dbReference>
<feature type="binding site" evidence="14">
    <location>
        <position position="271"/>
    </location>
    <ligand>
        <name>Mg(2+)</name>
        <dbReference type="ChEBI" id="CHEBI:18420"/>
        <label>2</label>
    </ligand>
</feature>
<evidence type="ECO:0000256" key="2">
    <source>
        <dbReference type="ARBA" id="ARBA00010871"/>
    </source>
</evidence>
<feature type="binding site" evidence="14">
    <location>
        <position position="257"/>
    </location>
    <ligand>
        <name>Mg(2+)</name>
        <dbReference type="ChEBI" id="CHEBI:18420"/>
        <label>1</label>
    </ligand>
</feature>
<dbReference type="InterPro" id="IPR011095">
    <property type="entry name" value="Dala_Dala_lig_C"/>
</dbReference>
<keyword evidence="14" id="KW-0464">Manganese</keyword>
<dbReference type="GO" id="GO:0008360">
    <property type="term" value="P:regulation of cell shape"/>
    <property type="evidence" value="ECO:0007669"/>
    <property type="project" value="UniProtKB-KW"/>
</dbReference>
<dbReference type="GO" id="GO:0005737">
    <property type="term" value="C:cytoplasm"/>
    <property type="evidence" value="ECO:0007669"/>
    <property type="project" value="UniProtKB-SubCell"/>
</dbReference>
<accession>A0A1M5XZ95</accession>
<feature type="binding site" evidence="14">
    <location>
        <position position="269"/>
    </location>
    <ligand>
        <name>Mg(2+)</name>
        <dbReference type="ChEBI" id="CHEBI:18420"/>
        <label>1</label>
    </ligand>
</feature>
<evidence type="ECO:0000259" key="16">
    <source>
        <dbReference type="PROSITE" id="PS50975"/>
    </source>
</evidence>
<protein>
    <recommendedName>
        <fullName evidence="12">D-alanine--D-alanine ligase</fullName>
        <ecNumber evidence="12">6.3.2.4</ecNumber>
    </recommendedName>
    <alternativeName>
        <fullName evidence="12">D-Ala-D-Ala ligase</fullName>
    </alternativeName>
    <alternativeName>
        <fullName evidence="12">D-alanylalanine synthetase</fullName>
    </alternativeName>
</protein>
<dbReference type="PROSITE" id="PS00843">
    <property type="entry name" value="DALA_DALA_LIGASE_1"/>
    <property type="match status" value="1"/>
</dbReference>
<keyword evidence="11 12" id="KW-0961">Cell wall biogenesis/degradation</keyword>
<dbReference type="InterPro" id="IPR000291">
    <property type="entry name" value="D-Ala_lig_Van_CS"/>
</dbReference>
<evidence type="ECO:0000256" key="9">
    <source>
        <dbReference type="ARBA" id="ARBA00022960"/>
    </source>
</evidence>
<keyword evidence="10 12" id="KW-0573">Peptidoglycan synthesis</keyword>
<feature type="active site" evidence="13">
    <location>
        <position position="13"/>
    </location>
</feature>
<keyword evidence="7 15" id="KW-0067">ATP-binding</keyword>
<feature type="active site" evidence="13">
    <location>
        <position position="280"/>
    </location>
</feature>
<dbReference type="EC" id="6.3.2.4" evidence="12"/>
<comment type="function">
    <text evidence="12">Cell wall formation.</text>
</comment>
<comment type="catalytic activity">
    <reaction evidence="12">
        <text>2 D-alanine + ATP = D-alanyl-D-alanine + ADP + phosphate + H(+)</text>
        <dbReference type="Rhea" id="RHEA:11224"/>
        <dbReference type="ChEBI" id="CHEBI:15378"/>
        <dbReference type="ChEBI" id="CHEBI:30616"/>
        <dbReference type="ChEBI" id="CHEBI:43474"/>
        <dbReference type="ChEBI" id="CHEBI:57416"/>
        <dbReference type="ChEBI" id="CHEBI:57822"/>
        <dbReference type="ChEBI" id="CHEBI:456216"/>
        <dbReference type="EC" id="6.3.2.4"/>
    </reaction>
</comment>
<evidence type="ECO:0000256" key="4">
    <source>
        <dbReference type="ARBA" id="ARBA00022598"/>
    </source>
</evidence>
<dbReference type="GO" id="GO:0009252">
    <property type="term" value="P:peptidoglycan biosynthetic process"/>
    <property type="evidence" value="ECO:0007669"/>
    <property type="project" value="UniProtKB-UniRule"/>
</dbReference>
<keyword evidence="18" id="KW-1185">Reference proteome</keyword>
<dbReference type="GO" id="GO:0005524">
    <property type="term" value="F:ATP binding"/>
    <property type="evidence" value="ECO:0007669"/>
    <property type="project" value="UniProtKB-UniRule"/>
</dbReference>
<keyword evidence="9 12" id="KW-0133">Cell shape</keyword>
<dbReference type="Proteomes" id="UP000184447">
    <property type="component" value="Unassembled WGS sequence"/>
</dbReference>
<dbReference type="Gene3D" id="3.30.470.20">
    <property type="entry name" value="ATP-grasp fold, B domain"/>
    <property type="match status" value="1"/>
</dbReference>
<keyword evidence="3 12" id="KW-0963">Cytoplasm</keyword>
<dbReference type="InterPro" id="IPR013815">
    <property type="entry name" value="ATP_grasp_subdomain_1"/>
</dbReference>
<feature type="binding site" evidence="14">
    <location>
        <position position="269"/>
    </location>
    <ligand>
        <name>Mg(2+)</name>
        <dbReference type="ChEBI" id="CHEBI:18420"/>
        <label>2</label>
    </ligand>
</feature>
<keyword evidence="6 15" id="KW-0547">Nucleotide-binding</keyword>
<dbReference type="Gene3D" id="3.40.50.20">
    <property type="match status" value="1"/>
</dbReference>
<evidence type="ECO:0000313" key="17">
    <source>
        <dbReference type="EMBL" id="SHI05009.1"/>
    </source>
</evidence>
<dbReference type="GO" id="GO:0046872">
    <property type="term" value="F:metal ion binding"/>
    <property type="evidence" value="ECO:0007669"/>
    <property type="project" value="UniProtKB-KW"/>
</dbReference>
<evidence type="ECO:0000256" key="7">
    <source>
        <dbReference type="ARBA" id="ARBA00022840"/>
    </source>
</evidence>
<evidence type="ECO:0000256" key="8">
    <source>
        <dbReference type="ARBA" id="ARBA00022842"/>
    </source>
</evidence>
<dbReference type="EMBL" id="FQXM01000042">
    <property type="protein sequence ID" value="SHI05009.1"/>
    <property type="molecule type" value="Genomic_DNA"/>
</dbReference>
<evidence type="ECO:0000256" key="6">
    <source>
        <dbReference type="ARBA" id="ARBA00022741"/>
    </source>
</evidence>
<evidence type="ECO:0000256" key="3">
    <source>
        <dbReference type="ARBA" id="ARBA00022490"/>
    </source>
</evidence>
<dbReference type="OrthoDB" id="9813261at2"/>
<organism evidence="17 18">
    <name type="scientific">Clostridium grantii DSM 8605</name>
    <dbReference type="NCBI Taxonomy" id="1121316"/>
    <lineage>
        <taxon>Bacteria</taxon>
        <taxon>Bacillati</taxon>
        <taxon>Bacillota</taxon>
        <taxon>Clostridia</taxon>
        <taxon>Eubacteriales</taxon>
        <taxon>Clostridiaceae</taxon>
        <taxon>Clostridium</taxon>
    </lineage>
</organism>
<proteinExistence type="inferred from homology"/>
<name>A0A1M5XZ95_9CLOT</name>
<dbReference type="PROSITE" id="PS50975">
    <property type="entry name" value="ATP_GRASP"/>
    <property type="match status" value="1"/>
</dbReference>
<evidence type="ECO:0000256" key="12">
    <source>
        <dbReference type="HAMAP-Rule" id="MF_00047"/>
    </source>
</evidence>
<comment type="cofactor">
    <cofactor evidence="14">
        <name>Mg(2+)</name>
        <dbReference type="ChEBI" id="CHEBI:18420"/>
    </cofactor>
    <cofactor evidence="14">
        <name>Mn(2+)</name>
        <dbReference type="ChEBI" id="CHEBI:29035"/>
    </cofactor>
    <text evidence="14">Binds 2 magnesium or manganese ions per subunit.</text>
</comment>
<dbReference type="SUPFAM" id="SSF52440">
    <property type="entry name" value="PreATP-grasp domain"/>
    <property type="match status" value="1"/>
</dbReference>
<comment type="pathway">
    <text evidence="12">Cell wall biogenesis; peptidoglycan biosynthesis.</text>
</comment>
<comment type="subcellular location">
    <subcellularLocation>
        <location evidence="1 12">Cytoplasm</location>
    </subcellularLocation>
</comment>